<dbReference type="Proteomes" id="UP000000715">
    <property type="component" value="Unplaced"/>
</dbReference>
<dbReference type="PANTHER" id="PTHR12047">
    <property type="entry name" value="FANCONI ANEMIA GROUP A PROTEIN"/>
    <property type="match status" value="1"/>
</dbReference>
<reference evidence="7 8" key="1">
    <citation type="submission" date="2025-04" db="UniProtKB">
        <authorList>
            <consortium name="RefSeq"/>
        </authorList>
    </citation>
    <scope>IDENTIFICATION</scope>
    <source>
        <tissue evidence="7 8">Brain</tissue>
    </source>
</reference>
<dbReference type="Pfam" id="PF03511">
    <property type="entry name" value="FANCA_CTD"/>
    <property type="match status" value="1"/>
</dbReference>
<evidence type="ECO:0000313" key="8">
    <source>
        <dbReference type="RefSeq" id="XP_044932412.1"/>
    </source>
</evidence>
<dbReference type="OrthoDB" id="2287188at2759"/>
<dbReference type="InterPro" id="IPR003516">
    <property type="entry name" value="FANCA"/>
</dbReference>
<feature type="domain" description="Fanconi anaemia group A protein helical" evidence="4">
    <location>
        <begin position="632"/>
        <end position="712"/>
    </location>
</feature>
<feature type="domain" description="Fanconi anaemia group A protein N-terminal" evidence="3">
    <location>
        <begin position="259"/>
        <end position="611"/>
    </location>
</feature>
<evidence type="ECO:0000259" key="3">
    <source>
        <dbReference type="Pfam" id="PF15865"/>
    </source>
</evidence>
<dbReference type="GO" id="GO:0043240">
    <property type="term" value="C:Fanconi anaemia nuclear complex"/>
    <property type="evidence" value="ECO:0007669"/>
    <property type="project" value="InterPro"/>
</dbReference>
<dbReference type="InterPro" id="IPR055386">
    <property type="entry name" value="FANCA_helical"/>
</dbReference>
<evidence type="ECO:0000313" key="6">
    <source>
        <dbReference type="Proteomes" id="UP000000715"/>
    </source>
</evidence>
<dbReference type="Pfam" id="PF15865">
    <property type="entry name" value="Fanconi_A_N"/>
    <property type="match status" value="1"/>
</dbReference>
<evidence type="ECO:0000259" key="4">
    <source>
        <dbReference type="Pfam" id="PF24781"/>
    </source>
</evidence>
<dbReference type="InterPro" id="IPR031729">
    <property type="entry name" value="Fanconi_A_N"/>
</dbReference>
<feature type="domain" description="Fanconi anaemia group A protein C-terminal" evidence="2">
    <location>
        <begin position="1311"/>
        <end position="1519"/>
    </location>
</feature>
<evidence type="ECO:0000256" key="1">
    <source>
        <dbReference type="SAM" id="MobiDB-lite"/>
    </source>
</evidence>
<protein>
    <submittedName>
        <fullName evidence="7 8">Fanconi anemia group A protein isoform X1</fullName>
    </submittedName>
</protein>
<dbReference type="Pfam" id="PF24783">
    <property type="entry name" value="FANCA_arcN"/>
    <property type="match status" value="1"/>
</dbReference>
<feature type="domain" description="Fanconi anaemia group A protein arcN subdomain" evidence="5">
    <location>
        <begin position="736"/>
        <end position="969"/>
    </location>
</feature>
<accession>A0A8U0RY30</accession>
<dbReference type="PANTHER" id="PTHR12047:SF2">
    <property type="entry name" value="FANCONI ANEMIA GROUP A PROTEIN"/>
    <property type="match status" value="1"/>
</dbReference>
<dbReference type="RefSeq" id="XP_044932412.1">
    <property type="nucleotide sequence ID" value="XM_045076477.1"/>
</dbReference>
<evidence type="ECO:0000313" key="7">
    <source>
        <dbReference type="RefSeq" id="XP_044932411.1"/>
    </source>
</evidence>
<dbReference type="RefSeq" id="XP_044932411.1">
    <property type="nucleotide sequence ID" value="XM_045076476.1"/>
</dbReference>
<dbReference type="GO" id="GO:0045589">
    <property type="term" value="P:regulation of regulatory T cell differentiation"/>
    <property type="evidence" value="ECO:0007669"/>
    <property type="project" value="TreeGrafter"/>
</dbReference>
<keyword evidence="6" id="KW-1185">Reference proteome</keyword>
<organism evidence="6 8">
    <name type="scientific">Mustela putorius furo</name>
    <name type="common">European domestic ferret</name>
    <name type="synonym">Mustela furo</name>
    <dbReference type="NCBI Taxonomy" id="9669"/>
    <lineage>
        <taxon>Eukaryota</taxon>
        <taxon>Metazoa</taxon>
        <taxon>Chordata</taxon>
        <taxon>Craniata</taxon>
        <taxon>Vertebrata</taxon>
        <taxon>Euteleostomi</taxon>
        <taxon>Mammalia</taxon>
        <taxon>Eutheria</taxon>
        <taxon>Laurasiatheria</taxon>
        <taxon>Carnivora</taxon>
        <taxon>Caniformia</taxon>
        <taxon>Musteloidea</taxon>
        <taxon>Mustelidae</taxon>
        <taxon>Mustelinae</taxon>
        <taxon>Mustela</taxon>
    </lineage>
</organism>
<name>A0A8U0RY30_MUSPF</name>
<evidence type="ECO:0000259" key="2">
    <source>
        <dbReference type="Pfam" id="PF03511"/>
    </source>
</evidence>
<dbReference type="InterPro" id="IPR055277">
    <property type="entry name" value="Fanconi_A_C"/>
</dbReference>
<dbReference type="InterPro" id="IPR055387">
    <property type="entry name" value="FANCA_arcN"/>
</dbReference>
<dbReference type="CTD" id="2175"/>
<proteinExistence type="predicted"/>
<dbReference type="Pfam" id="PF24781">
    <property type="entry name" value="FANCA_helical"/>
    <property type="match status" value="1"/>
</dbReference>
<dbReference type="GeneID" id="101681249"/>
<dbReference type="GO" id="GO:0036297">
    <property type="term" value="P:interstrand cross-link repair"/>
    <property type="evidence" value="ECO:0007669"/>
    <property type="project" value="InterPro"/>
</dbReference>
<gene>
    <name evidence="7 8" type="primary">FANCA</name>
</gene>
<sequence>MGDPTETPVLGDRDRHRLTLRSSVRAGRRPADSHRTHGGGGGVSASAVSSPRLLLSGEGPWQRPRSLPAGNGRRSGMHRSPWRPWVPGVPLSRSGMFPSPLEGGLQGCSDVCPDFPTAGRVRRPPSGPGRERELRESATRLLRRHLDLKDLLVEVEGPACKTLCLDQSMGPEASAGLSSSFIGSALQDQASKLGVPVAVLSIRTMVSSIVQICASSGEPSHKVLLNTEQRKKLSSLLEVAQYLLAHGMFSRLSFCQELCEVQNSLLLEAVWRLHVQNIVSLPELWESHADTQSTVAWLFRDLCLLCEQMEASTQDTDIARTMLSDFVQLFVLRGFQKNSDLRGVEPTHVARVAVTVLQRMLVFALEALATGLQDDSPAYRTVKNWFGVFCGHMCGGTISADVPKRFFSHTLTQVLTHQPVLRVSDAVRMQREWSFAKTHPLLTSLYRRLFAILCPEELIGHLQEVLETHEVNWRHVLSCVSTLVICLPEAQRLIKDWVARLLARAFESCDLDSMVTAFLVARQAALEGPSVFPPYPDWFQASFGNTRGFHSSSKKTLVFLFKFLSDLVPYEAPRYLQAHILHPPLVPSKYRSLLTDYIALAKTRLADLKVSMENMGLYEDLSSARDIIEPDSQAQQDVEKAITVFEHTGKIPVAVMEASIFRRPYYVSHFLPALLTPRVLPRTPDSRAALIESLRRADKIPASLYSTYCQDCFTAGEKKPESAAPGRTPDAGCMEEPLGLLAAALREFRAAVADPTQGDVLSAHLALVSERLSSVLGPDEEDSSLGLSRVQLSLRAPHLEPREQEVADLLLTSFCQNLMVASSFAPADRQGPWAARFVTTVCGHRLLPVMLTRLCQLLRHQGPSLSASHVLGLAALVVHLSESRPALPDVHVVLPAPAESLPVPEFFGSLLPFGTAETSLFCLKFCTAAISYSLCKSPSVSQDTLFSCLSPALLKKFQFILFRLFSEAREPPSQEDAVDLPWRLLCLPSVDWQRAALCLWKQGAFQELLKEKEVHLTYRDWLQLELEIQPELDFLSATERWDFQQWAIREHFLPAPAAAGGCDGELQTACAVLVDVLIDFCHSLRTYNCSENSDLVLGSGTGNRDIFSRLQEMAADLEQGPAASQSSCPSQGHFLFRVFRTRLQALAGGWDVAARLQRQRELLVYKWILLGLPPSVLVGSPQAKQPAAPDCTEFFWLANSELRNFCSHGTALTHDITVHFFRGLFNACSQSRSPALTADLILSACQTECPIVLTSALLWWPRLEPDLRSRWRSCFQGPLPQELQRLGEARQFGRSCLSADSARPPPGPAWLSAAALHFAIQQAGKGSLRSRLEKLDRQREELLLALFFFSLMGLLSSHLTPHSRHQAADSLEALDICVEILGCLEKRKVSWLVLFQLTGADGGPGPVLLRLAPEPYIRLLPLAFYSLLSYFDDALLREEAFLHVAVDMYLKLICLFVAGETSAVSALATRSQDLQGQGDPVGLITKARHFLLQSIPRCPQRSFLNVAELLAARGDCDPEVSAALLSRQQAVPDADLYQEPQLF</sequence>
<evidence type="ECO:0000259" key="5">
    <source>
        <dbReference type="Pfam" id="PF24783"/>
    </source>
</evidence>
<dbReference type="PRINTS" id="PR00826">
    <property type="entry name" value="FANCONIAGENE"/>
</dbReference>
<feature type="region of interest" description="Disordered" evidence="1">
    <location>
        <begin position="1"/>
        <end position="84"/>
    </location>
</feature>